<dbReference type="EC" id="4.2.1.96" evidence="4"/>
<dbReference type="InterPro" id="IPR036428">
    <property type="entry name" value="PCD_sf"/>
</dbReference>
<dbReference type="HAMAP" id="MF_00434">
    <property type="entry name" value="Pterin_4_alpha"/>
    <property type="match status" value="1"/>
</dbReference>
<comment type="similarity">
    <text evidence="2 4">Belongs to the pterin-4-alpha-carbinolamine dehydratase family.</text>
</comment>
<keyword evidence="6" id="KW-1185">Reference proteome</keyword>
<dbReference type="PANTHER" id="PTHR12599">
    <property type="entry name" value="PTERIN-4-ALPHA-CARBINOLAMINE DEHYDRATASE"/>
    <property type="match status" value="1"/>
</dbReference>
<dbReference type="CDD" id="cd00914">
    <property type="entry name" value="PCD_DCoH_subfamily_b"/>
    <property type="match status" value="1"/>
</dbReference>
<dbReference type="SUPFAM" id="SSF55248">
    <property type="entry name" value="PCD-like"/>
    <property type="match status" value="1"/>
</dbReference>
<evidence type="ECO:0000256" key="3">
    <source>
        <dbReference type="ARBA" id="ARBA00023239"/>
    </source>
</evidence>
<organism evidence="5 6">
    <name type="scientific">Aurantiacibacter flavus</name>
    <dbReference type="NCBI Taxonomy" id="3145232"/>
    <lineage>
        <taxon>Bacteria</taxon>
        <taxon>Pseudomonadati</taxon>
        <taxon>Pseudomonadota</taxon>
        <taxon>Alphaproteobacteria</taxon>
        <taxon>Sphingomonadales</taxon>
        <taxon>Erythrobacteraceae</taxon>
        <taxon>Aurantiacibacter</taxon>
    </lineage>
</organism>
<sequence length="101" mass="11126">MTDQSTTAIDKPSELESALARLPEWTLGEAHKSISRGFSFADFSEAFAFMTRVAMLAEQHNHHPDWANVYNRVAITLTSHDAGGLTSRDFRMASAIDALAD</sequence>
<dbReference type="Pfam" id="PF01329">
    <property type="entry name" value="Pterin_4a"/>
    <property type="match status" value="1"/>
</dbReference>
<dbReference type="Gene3D" id="3.30.1360.20">
    <property type="entry name" value="Transcriptional coactivator/pterin dehydratase"/>
    <property type="match status" value="1"/>
</dbReference>
<dbReference type="NCBIfam" id="NF002017">
    <property type="entry name" value="PRK00823.1-2"/>
    <property type="match status" value="1"/>
</dbReference>
<evidence type="ECO:0000313" key="5">
    <source>
        <dbReference type="EMBL" id="MEN7536530.1"/>
    </source>
</evidence>
<dbReference type="GO" id="GO:0008124">
    <property type="term" value="F:4-alpha-hydroxytetrahydrobiopterin dehydratase activity"/>
    <property type="evidence" value="ECO:0007669"/>
    <property type="project" value="UniProtKB-EC"/>
</dbReference>
<accession>A0ABV0CUZ8</accession>
<evidence type="ECO:0000313" key="6">
    <source>
        <dbReference type="Proteomes" id="UP001484535"/>
    </source>
</evidence>
<dbReference type="PANTHER" id="PTHR12599:SF0">
    <property type="entry name" value="PTERIN-4-ALPHA-CARBINOLAMINE DEHYDRATASE"/>
    <property type="match status" value="1"/>
</dbReference>
<protein>
    <recommendedName>
        <fullName evidence="4">Putative pterin-4-alpha-carbinolamine dehydratase</fullName>
        <shortName evidence="4">PHS</shortName>
        <ecNumber evidence="4">4.2.1.96</ecNumber>
    </recommendedName>
    <alternativeName>
        <fullName evidence="4">4-alpha-hydroxy-tetrahydropterin dehydratase</fullName>
    </alternativeName>
    <alternativeName>
        <fullName evidence="4">Pterin carbinolamine dehydratase</fullName>
        <shortName evidence="4">PCD</shortName>
    </alternativeName>
</protein>
<dbReference type="InterPro" id="IPR001533">
    <property type="entry name" value="Pterin_deHydtase"/>
</dbReference>
<proteinExistence type="inferred from homology"/>
<dbReference type="EMBL" id="JBDLBR010000002">
    <property type="protein sequence ID" value="MEN7536530.1"/>
    <property type="molecule type" value="Genomic_DNA"/>
</dbReference>
<comment type="caution">
    <text evidence="5">The sequence shown here is derived from an EMBL/GenBank/DDBJ whole genome shotgun (WGS) entry which is preliminary data.</text>
</comment>
<keyword evidence="3 4" id="KW-0456">Lyase</keyword>
<name>A0ABV0CUZ8_9SPHN</name>
<dbReference type="Proteomes" id="UP001484535">
    <property type="component" value="Unassembled WGS sequence"/>
</dbReference>
<evidence type="ECO:0000256" key="4">
    <source>
        <dbReference type="HAMAP-Rule" id="MF_00434"/>
    </source>
</evidence>
<comment type="catalytic activity">
    <reaction evidence="1 4">
        <text>(4aS,6R)-4a-hydroxy-L-erythro-5,6,7,8-tetrahydrobiopterin = (6R)-L-erythro-6,7-dihydrobiopterin + H2O</text>
        <dbReference type="Rhea" id="RHEA:11920"/>
        <dbReference type="ChEBI" id="CHEBI:15377"/>
        <dbReference type="ChEBI" id="CHEBI:15642"/>
        <dbReference type="ChEBI" id="CHEBI:43120"/>
        <dbReference type="EC" id="4.2.1.96"/>
    </reaction>
</comment>
<evidence type="ECO:0000256" key="1">
    <source>
        <dbReference type="ARBA" id="ARBA00001554"/>
    </source>
</evidence>
<reference evidence="5 6" key="1">
    <citation type="submission" date="2024-05" db="EMBL/GenBank/DDBJ databases">
        <authorList>
            <person name="Park S."/>
        </authorList>
    </citation>
    <scope>NUCLEOTIDE SEQUENCE [LARGE SCALE GENOMIC DNA]</scope>
    <source>
        <strain evidence="5 6">DGU5</strain>
    </source>
</reference>
<dbReference type="NCBIfam" id="NF002018">
    <property type="entry name" value="PRK00823.1-3"/>
    <property type="match status" value="1"/>
</dbReference>
<gene>
    <name evidence="5" type="ORF">ABDJ38_05025</name>
</gene>
<evidence type="ECO:0000256" key="2">
    <source>
        <dbReference type="ARBA" id="ARBA00006472"/>
    </source>
</evidence>
<dbReference type="RefSeq" id="WP_346783990.1">
    <property type="nucleotide sequence ID" value="NZ_JBDLBR010000002.1"/>
</dbReference>